<keyword evidence="1" id="KW-0732">Signal</keyword>
<evidence type="ECO:0000313" key="2">
    <source>
        <dbReference type="EMBL" id="KJK65640.1"/>
    </source>
</evidence>
<organism evidence="2 3">
    <name type="scientific">Aspergillus parasiticus (strain ATCC 56775 / NRRL 5862 / SRRC 143 / SU-1)</name>
    <dbReference type="NCBI Taxonomy" id="1403190"/>
    <lineage>
        <taxon>Eukaryota</taxon>
        <taxon>Fungi</taxon>
        <taxon>Dikarya</taxon>
        <taxon>Ascomycota</taxon>
        <taxon>Pezizomycotina</taxon>
        <taxon>Eurotiomycetes</taxon>
        <taxon>Eurotiomycetidae</taxon>
        <taxon>Eurotiales</taxon>
        <taxon>Aspergillaceae</taxon>
        <taxon>Aspergillus</taxon>
        <taxon>Aspergillus subgen. Circumdati</taxon>
    </lineage>
</organism>
<protein>
    <recommendedName>
        <fullName evidence="4">Cell wall protein PhiA</fullName>
    </recommendedName>
</protein>
<reference evidence="2 3" key="1">
    <citation type="submission" date="2015-02" db="EMBL/GenBank/DDBJ databases">
        <title>Draft genome sequence of Aspergillus parasiticus SU-1.</title>
        <authorList>
            <person name="Yu J."/>
            <person name="Fedorova N."/>
            <person name="Yin Y."/>
            <person name="Losada L."/>
            <person name="Zafar N."/>
            <person name="Taujale R."/>
            <person name="Ehrlich K.C."/>
            <person name="Bhatnagar D."/>
            <person name="Cleveland T.E."/>
            <person name="Bennett J.W."/>
            <person name="Nierman W.C."/>
        </authorList>
    </citation>
    <scope>NUCLEOTIDE SEQUENCE [LARGE SCALE GENOMIC DNA]</scope>
    <source>
        <strain evidence="3">ATCC 56775 / NRRL 5862 / SRRC 143 / SU-1</strain>
    </source>
</reference>
<dbReference type="EMBL" id="JZEE01000359">
    <property type="protein sequence ID" value="KJK65640.1"/>
    <property type="molecule type" value="Genomic_DNA"/>
</dbReference>
<accession>A0A0F0ID83</accession>
<feature type="chain" id="PRO_5002443047" description="Cell wall protein PhiA" evidence="1">
    <location>
        <begin position="19"/>
        <end position="191"/>
    </location>
</feature>
<comment type="caution">
    <text evidence="2">The sequence shown here is derived from an EMBL/GenBank/DDBJ whole genome shotgun (WGS) entry which is preliminary data.</text>
</comment>
<dbReference type="OrthoDB" id="4093325at2759"/>
<gene>
    <name evidence="2" type="ORF">P875_00010053</name>
</gene>
<feature type="signal peptide" evidence="1">
    <location>
        <begin position="1"/>
        <end position="18"/>
    </location>
</feature>
<sequence>MQFKNLALAASVVATAAAAPAADSCSAPASTPSSTPAADAPHYFGVIAIRSGSGVQNAGFSAAQGSLIAGLQNKSNSCQETSFYINDGVLNIYDDTARPQEIYVDRSGMGQGKIGYTVGVEPAPKNAERKGWAIKDGHLQFDGSSLIACPGADGYSIWASSGVANPGGNKDCTGIAAHVVETKEPKPCWAN</sequence>
<name>A0A0F0ID83_ASPPU</name>
<dbReference type="AlphaFoldDB" id="A0A0F0ID83"/>
<evidence type="ECO:0000313" key="3">
    <source>
        <dbReference type="Proteomes" id="UP000033540"/>
    </source>
</evidence>
<proteinExistence type="predicted"/>
<evidence type="ECO:0000256" key="1">
    <source>
        <dbReference type="SAM" id="SignalP"/>
    </source>
</evidence>
<dbReference type="Proteomes" id="UP000033540">
    <property type="component" value="Unassembled WGS sequence"/>
</dbReference>
<evidence type="ECO:0008006" key="4">
    <source>
        <dbReference type="Google" id="ProtNLM"/>
    </source>
</evidence>